<keyword evidence="1" id="KW-0812">Transmembrane</keyword>
<dbReference type="Pfam" id="PF13828">
    <property type="entry name" value="DUF4190"/>
    <property type="match status" value="1"/>
</dbReference>
<gene>
    <name evidence="3" type="ORF">MHA01_19160</name>
</gene>
<evidence type="ECO:0000313" key="4">
    <source>
        <dbReference type="Proteomes" id="UP000321051"/>
    </source>
</evidence>
<feature type="domain" description="DUF4190" evidence="2">
    <location>
        <begin position="16"/>
        <end position="82"/>
    </location>
</feature>
<dbReference type="Proteomes" id="UP000321051">
    <property type="component" value="Unassembled WGS sequence"/>
</dbReference>
<comment type="caution">
    <text evidence="3">The sequence shown here is derived from an EMBL/GenBank/DDBJ whole genome shotgun (WGS) entry which is preliminary data.</text>
</comment>
<evidence type="ECO:0000313" key="3">
    <source>
        <dbReference type="EMBL" id="GEK59011.1"/>
    </source>
</evidence>
<dbReference type="RefSeq" id="WP_079474499.1">
    <property type="nucleotide sequence ID" value="NZ_BJUN01000009.1"/>
</dbReference>
<keyword evidence="1" id="KW-1133">Transmembrane helix</keyword>
<feature type="transmembrane region" description="Helical" evidence="1">
    <location>
        <begin position="66"/>
        <end position="89"/>
    </location>
</feature>
<evidence type="ECO:0000256" key="1">
    <source>
        <dbReference type="SAM" id="Phobius"/>
    </source>
</evidence>
<name>A0A510Y8J4_MARHA</name>
<reference evidence="3 4" key="1">
    <citation type="submission" date="2019-07" db="EMBL/GenBank/DDBJ databases">
        <title>Whole genome shotgun sequence of Marinococcus halophilus NBRC 102359.</title>
        <authorList>
            <person name="Hosoyama A."/>
            <person name="Uohara A."/>
            <person name="Ohji S."/>
            <person name="Ichikawa N."/>
        </authorList>
    </citation>
    <scope>NUCLEOTIDE SEQUENCE [LARGE SCALE GENOMIC DNA]</scope>
    <source>
        <strain evidence="3 4">NBRC 102359</strain>
    </source>
</reference>
<keyword evidence="4" id="KW-1185">Reference proteome</keyword>
<dbReference type="InterPro" id="IPR025241">
    <property type="entry name" value="DUF4190"/>
</dbReference>
<dbReference type="EMBL" id="BJUN01000009">
    <property type="protein sequence ID" value="GEK59011.1"/>
    <property type="molecule type" value="Genomic_DNA"/>
</dbReference>
<accession>A0A510Y8J4</accession>
<sequence>MNDTHTEARQPSSIKAIISLVLGFDAFIFLVILFPFSLIFGIIGLWTGLKALKDIKNHHYRGRKAAWAGVIFSLIGMVTGAIITLNVFVL</sequence>
<protein>
    <recommendedName>
        <fullName evidence="2">DUF4190 domain-containing protein</fullName>
    </recommendedName>
</protein>
<proteinExistence type="predicted"/>
<dbReference type="AlphaFoldDB" id="A0A510Y8J4"/>
<dbReference type="STRING" id="1371.GCA_900166605_00140"/>
<organism evidence="3 4">
    <name type="scientific">Marinococcus halophilus</name>
    <dbReference type="NCBI Taxonomy" id="1371"/>
    <lineage>
        <taxon>Bacteria</taxon>
        <taxon>Bacillati</taxon>
        <taxon>Bacillota</taxon>
        <taxon>Bacilli</taxon>
        <taxon>Bacillales</taxon>
        <taxon>Bacillaceae</taxon>
        <taxon>Marinococcus</taxon>
    </lineage>
</organism>
<feature type="transmembrane region" description="Helical" evidence="1">
    <location>
        <begin position="20"/>
        <end position="46"/>
    </location>
</feature>
<evidence type="ECO:0000259" key="2">
    <source>
        <dbReference type="Pfam" id="PF13828"/>
    </source>
</evidence>
<dbReference type="OrthoDB" id="2969698at2"/>
<keyword evidence="1" id="KW-0472">Membrane</keyword>